<evidence type="ECO:0000256" key="2">
    <source>
        <dbReference type="SAM" id="Phobius"/>
    </source>
</evidence>
<proteinExistence type="predicted"/>
<feature type="compositionally biased region" description="Low complexity" evidence="1">
    <location>
        <begin position="97"/>
        <end position="118"/>
    </location>
</feature>
<keyword evidence="2" id="KW-0812">Transmembrane</keyword>
<feature type="region of interest" description="Disordered" evidence="1">
    <location>
        <begin position="78"/>
        <end position="118"/>
    </location>
</feature>
<keyword evidence="2" id="KW-1133">Transmembrane helix</keyword>
<reference evidence="3" key="1">
    <citation type="journal article" date="2020" name="bioRxiv">
        <title>Comparative genomics of Chlamydomonas.</title>
        <authorList>
            <person name="Craig R.J."/>
            <person name="Hasan A.R."/>
            <person name="Ness R.W."/>
            <person name="Keightley P.D."/>
        </authorList>
    </citation>
    <scope>NUCLEOTIDE SEQUENCE</scope>
    <source>
        <strain evidence="3">SAG 7.73</strain>
    </source>
</reference>
<protein>
    <submittedName>
        <fullName evidence="3">Uncharacterized protein</fullName>
    </submittedName>
</protein>
<dbReference type="Proteomes" id="UP000650467">
    <property type="component" value="Unassembled WGS sequence"/>
</dbReference>
<accession>A0A835VP43</accession>
<dbReference type="AlphaFoldDB" id="A0A835VP43"/>
<dbReference type="EMBL" id="JAEHOC010000070">
    <property type="protein sequence ID" value="KAG2424002.1"/>
    <property type="molecule type" value="Genomic_DNA"/>
</dbReference>
<comment type="caution">
    <text evidence="3">The sequence shown here is derived from an EMBL/GenBank/DDBJ whole genome shotgun (WGS) entry which is preliminary data.</text>
</comment>
<name>A0A835VP43_CHLIN</name>
<keyword evidence="2" id="KW-0472">Membrane</keyword>
<organism evidence="3 4">
    <name type="scientific">Chlamydomonas incerta</name>
    <dbReference type="NCBI Taxonomy" id="51695"/>
    <lineage>
        <taxon>Eukaryota</taxon>
        <taxon>Viridiplantae</taxon>
        <taxon>Chlorophyta</taxon>
        <taxon>core chlorophytes</taxon>
        <taxon>Chlorophyceae</taxon>
        <taxon>CS clade</taxon>
        <taxon>Chlamydomonadales</taxon>
        <taxon>Chlamydomonadaceae</taxon>
        <taxon>Chlamydomonas</taxon>
    </lineage>
</organism>
<evidence type="ECO:0000313" key="3">
    <source>
        <dbReference type="EMBL" id="KAG2424002.1"/>
    </source>
</evidence>
<feature type="transmembrane region" description="Helical" evidence="2">
    <location>
        <begin position="249"/>
        <end position="274"/>
    </location>
</feature>
<gene>
    <name evidence="3" type="ORF">HXX76_014828</name>
</gene>
<sequence>MIDFSFSPGKLHFGPNVTFAIHDLEIRNARSQQGFSVDILNASPGATLELRGVIFFAFACLQLEVTLAAMRSYSRPHSADWDASSSSSPSPPGGGASPSNSSSTQSSSSHTTAQQQQQQQQQVVLAGRWCRTTPGIARCYSPTLKLEDIALAVPLLERPGGGSAGGYVLRVLDSAVACEGTLDLAASCGLTPATAAAGLDECVSAKRQQMWAADDTWKRLADQHAGGRRSAGGDADDGGSGDGLSDGQIAGIVVGSVVAGVLLLAAVVFGFMWARRTAGSRHQQPAGGDPATAAATATAAVGGSATGAAAAAAAKGDAVSPAAPGSSKSGAGSGADGGVVVANAATAAVTVEVGSQGKQQGDAVKPPAPALAAPAALASSPAVAVAVRGSSRAPRTADAHQAPDATALQNVRLWLAAQDQV</sequence>
<evidence type="ECO:0000256" key="1">
    <source>
        <dbReference type="SAM" id="MobiDB-lite"/>
    </source>
</evidence>
<evidence type="ECO:0000313" key="4">
    <source>
        <dbReference type="Proteomes" id="UP000650467"/>
    </source>
</evidence>
<keyword evidence="4" id="KW-1185">Reference proteome</keyword>